<dbReference type="Proteomes" id="UP000632154">
    <property type="component" value="Unassembled WGS sequence"/>
</dbReference>
<dbReference type="EMBL" id="BNAL01000052">
    <property type="protein sequence ID" value="GHG11596.1"/>
    <property type="molecule type" value="Genomic_DNA"/>
</dbReference>
<sequence>MHPVKLPKPASRPDGLTATSELDFEKKAFFLKSSLCRDQFGLQKIVRGGGIAEAFQVRGKVLTGKDGQRGQYPRFNQVGTGSGQFGVLLTGTVQLKGSRNAWQGLPGQTDGLKFGCQVSRHISGGEGNGPC</sequence>
<protein>
    <recommendedName>
        <fullName evidence="3">Cyclic nucleotide-binding domain-containing protein</fullName>
    </recommendedName>
</protein>
<evidence type="ECO:0000313" key="1">
    <source>
        <dbReference type="EMBL" id="GHG11596.1"/>
    </source>
</evidence>
<keyword evidence="2" id="KW-1185">Reference proteome</keyword>
<comment type="caution">
    <text evidence="1">The sequence shown here is derived from an EMBL/GenBank/DDBJ whole genome shotgun (WGS) entry which is preliminary data.</text>
</comment>
<name>A0ABQ3KER9_9DEIO</name>
<reference evidence="2" key="1">
    <citation type="journal article" date="2019" name="Int. J. Syst. Evol. Microbiol.">
        <title>The Global Catalogue of Microorganisms (GCM) 10K type strain sequencing project: providing services to taxonomists for standard genome sequencing and annotation.</title>
        <authorList>
            <consortium name="The Broad Institute Genomics Platform"/>
            <consortium name="The Broad Institute Genome Sequencing Center for Infectious Disease"/>
            <person name="Wu L."/>
            <person name="Ma J."/>
        </authorList>
    </citation>
    <scope>NUCLEOTIDE SEQUENCE [LARGE SCALE GENOMIC DNA]</scope>
    <source>
        <strain evidence="2">CGMCC 1.18439</strain>
    </source>
</reference>
<organism evidence="1 2">
    <name type="scientific">Deinococcus piscis</name>
    <dbReference type="NCBI Taxonomy" id="394230"/>
    <lineage>
        <taxon>Bacteria</taxon>
        <taxon>Thermotogati</taxon>
        <taxon>Deinococcota</taxon>
        <taxon>Deinococci</taxon>
        <taxon>Deinococcales</taxon>
        <taxon>Deinococcaceae</taxon>
        <taxon>Deinococcus</taxon>
    </lineage>
</organism>
<accession>A0ABQ3KER9</accession>
<proteinExistence type="predicted"/>
<evidence type="ECO:0000313" key="2">
    <source>
        <dbReference type="Proteomes" id="UP000632154"/>
    </source>
</evidence>
<gene>
    <name evidence="1" type="ORF">GCM10017783_24890</name>
</gene>
<evidence type="ECO:0008006" key="3">
    <source>
        <dbReference type="Google" id="ProtNLM"/>
    </source>
</evidence>